<dbReference type="PROSITE" id="PS00584">
    <property type="entry name" value="PFKB_KINASES_2"/>
    <property type="match status" value="1"/>
</dbReference>
<dbReference type="Proteomes" id="UP001139193">
    <property type="component" value="Unassembled WGS sequence"/>
</dbReference>
<name>A0A9X1VH10_9BACT</name>
<dbReference type="PANTHER" id="PTHR46566">
    <property type="entry name" value="1-PHOSPHOFRUCTOKINASE-RELATED"/>
    <property type="match status" value="1"/>
</dbReference>
<dbReference type="GO" id="GO:0003872">
    <property type="term" value="F:6-phosphofructokinase activity"/>
    <property type="evidence" value="ECO:0007669"/>
    <property type="project" value="TreeGrafter"/>
</dbReference>
<organism evidence="8 9">
    <name type="scientific">Hymenobacter cyanobacteriorum</name>
    <dbReference type="NCBI Taxonomy" id="2926463"/>
    <lineage>
        <taxon>Bacteria</taxon>
        <taxon>Pseudomonadati</taxon>
        <taxon>Bacteroidota</taxon>
        <taxon>Cytophagia</taxon>
        <taxon>Cytophagales</taxon>
        <taxon>Hymenobacteraceae</taxon>
        <taxon>Hymenobacter</taxon>
    </lineage>
</organism>
<accession>A0A9X1VH10</accession>
<comment type="caution">
    <text evidence="8">The sequence shown here is derived from an EMBL/GenBank/DDBJ whole genome shotgun (WGS) entry which is preliminary data.</text>
</comment>
<dbReference type="FunFam" id="3.40.1190.20:FF:000001">
    <property type="entry name" value="Phosphofructokinase"/>
    <property type="match status" value="1"/>
</dbReference>
<dbReference type="GO" id="GO:0005524">
    <property type="term" value="F:ATP binding"/>
    <property type="evidence" value="ECO:0007669"/>
    <property type="project" value="UniProtKB-KW"/>
</dbReference>
<comment type="similarity">
    <text evidence="1">Belongs to the carbohydrate kinase PfkB family.</text>
</comment>
<dbReference type="SUPFAM" id="SSF53613">
    <property type="entry name" value="Ribokinase-like"/>
    <property type="match status" value="1"/>
</dbReference>
<evidence type="ECO:0000256" key="3">
    <source>
        <dbReference type="ARBA" id="ARBA00022741"/>
    </source>
</evidence>
<protein>
    <submittedName>
        <fullName evidence="8">1-phosphofructokinase family hexose kinase</fullName>
    </submittedName>
</protein>
<evidence type="ECO:0000256" key="4">
    <source>
        <dbReference type="ARBA" id="ARBA00022777"/>
    </source>
</evidence>
<dbReference type="NCBIfam" id="TIGR03168">
    <property type="entry name" value="1-PFK"/>
    <property type="match status" value="1"/>
</dbReference>
<evidence type="ECO:0000259" key="7">
    <source>
        <dbReference type="Pfam" id="PF00294"/>
    </source>
</evidence>
<reference evidence="8" key="1">
    <citation type="submission" date="2022-03" db="EMBL/GenBank/DDBJ databases">
        <title>Bacterial whole genome sequence for Hymenobacter sp. DH14.</title>
        <authorList>
            <person name="Le V."/>
        </authorList>
    </citation>
    <scope>NUCLEOTIDE SEQUENCE</scope>
    <source>
        <strain evidence="8">DH14</strain>
    </source>
</reference>
<dbReference type="InterPro" id="IPR029056">
    <property type="entry name" value="Ribokinase-like"/>
</dbReference>
<gene>
    <name evidence="8" type="ORF">MON38_14515</name>
</gene>
<evidence type="ECO:0000256" key="5">
    <source>
        <dbReference type="ARBA" id="ARBA00022840"/>
    </source>
</evidence>
<feature type="domain" description="Carbohydrate kinase PfkB" evidence="7">
    <location>
        <begin position="26"/>
        <end position="292"/>
    </location>
</feature>
<keyword evidence="9" id="KW-1185">Reference proteome</keyword>
<dbReference type="InterPro" id="IPR002173">
    <property type="entry name" value="Carboh/pur_kinase_PfkB_CS"/>
</dbReference>
<dbReference type="InterPro" id="IPR011611">
    <property type="entry name" value="PfkB_dom"/>
</dbReference>
<dbReference type="EMBL" id="JALBGC010000004">
    <property type="protein sequence ID" value="MCI1188637.1"/>
    <property type="molecule type" value="Genomic_DNA"/>
</dbReference>
<keyword evidence="4" id="KW-0418">Kinase</keyword>
<proteinExistence type="inferred from homology"/>
<evidence type="ECO:0000313" key="8">
    <source>
        <dbReference type="EMBL" id="MCI1188637.1"/>
    </source>
</evidence>
<dbReference type="PROSITE" id="PS00583">
    <property type="entry name" value="PFKB_KINASES_1"/>
    <property type="match status" value="1"/>
</dbReference>
<dbReference type="RefSeq" id="WP_241936903.1">
    <property type="nucleotide sequence ID" value="NZ_JALBGC010000004.1"/>
</dbReference>
<dbReference type="PANTHER" id="PTHR46566:SF2">
    <property type="entry name" value="ATP-DEPENDENT 6-PHOSPHOFRUCTOKINASE ISOZYME 2"/>
    <property type="match status" value="1"/>
</dbReference>
<sequence length="318" mass="33352">MPTIVTLTLSPALDKSTTVAGLVPDHKLRCTAPVIQAGGGGINVSRGLRRLGSLSVAVFPAGGPTGSHLQELLTAEHIAQTVVPTKMPTRENFVVTDTTTQQQYRFGLPSVHLSAAEQHLLLEKLSHFMSPPKFLVVSGSLPPGVPPGFLAKVVRQARAVGTKVIVDTAGPALRQAVDAGAYLIKPNLHELSRLAGVAELDRAAVAAAARRLIGRTRCQAVVVSLGAEGACLITHNSEEHIPAPAVLRRSTVGAGDSMVAGIVHALAQDRTFAEAARLGVACGTAATMNPGTELFHCDDAHELYKQLRHAQPAEYALN</sequence>
<dbReference type="Pfam" id="PF00294">
    <property type="entry name" value="PfkB"/>
    <property type="match status" value="1"/>
</dbReference>
<dbReference type="CDD" id="cd01164">
    <property type="entry name" value="FruK_PfkB_like"/>
    <property type="match status" value="1"/>
</dbReference>
<keyword evidence="3" id="KW-0547">Nucleotide-binding</keyword>
<keyword evidence="5" id="KW-0067">ATP-binding</keyword>
<dbReference type="AlphaFoldDB" id="A0A9X1VH10"/>
<dbReference type="Gene3D" id="3.40.1190.20">
    <property type="match status" value="1"/>
</dbReference>
<evidence type="ECO:0000256" key="2">
    <source>
        <dbReference type="ARBA" id="ARBA00022679"/>
    </source>
</evidence>
<keyword evidence="2 6" id="KW-0808">Transferase</keyword>
<dbReference type="InterPro" id="IPR017583">
    <property type="entry name" value="Tagatose/fructose_Pkinase"/>
</dbReference>
<evidence type="ECO:0000313" key="9">
    <source>
        <dbReference type="Proteomes" id="UP001139193"/>
    </source>
</evidence>
<dbReference type="GO" id="GO:0005829">
    <property type="term" value="C:cytosol"/>
    <property type="evidence" value="ECO:0007669"/>
    <property type="project" value="TreeGrafter"/>
</dbReference>
<evidence type="ECO:0000256" key="6">
    <source>
        <dbReference type="PIRNR" id="PIRNR000535"/>
    </source>
</evidence>
<dbReference type="PIRSF" id="PIRSF000535">
    <property type="entry name" value="1PFK/6PFK/LacC"/>
    <property type="match status" value="1"/>
</dbReference>
<evidence type="ECO:0000256" key="1">
    <source>
        <dbReference type="ARBA" id="ARBA00010688"/>
    </source>
</evidence>